<dbReference type="PROSITE" id="PS51898">
    <property type="entry name" value="TYR_RECOMBINASE"/>
    <property type="match status" value="1"/>
</dbReference>
<evidence type="ECO:0000256" key="3">
    <source>
        <dbReference type="SAM" id="MobiDB-lite"/>
    </source>
</evidence>
<dbReference type="AlphaFoldDB" id="M2TJ49"/>
<dbReference type="SUPFAM" id="SSF47823">
    <property type="entry name" value="lambda integrase-like, N-terminal domain"/>
    <property type="match status" value="1"/>
</dbReference>
<evidence type="ECO:0000313" key="6">
    <source>
        <dbReference type="Proteomes" id="UP000011717"/>
    </source>
</evidence>
<proteinExistence type="predicted"/>
<dbReference type="EMBL" id="AMRV01000020">
    <property type="protein sequence ID" value="EMD81666.1"/>
    <property type="molecule type" value="Genomic_DNA"/>
</dbReference>
<dbReference type="GO" id="GO:0015074">
    <property type="term" value="P:DNA integration"/>
    <property type="evidence" value="ECO:0007669"/>
    <property type="project" value="InterPro"/>
</dbReference>
<dbReference type="Proteomes" id="UP000011717">
    <property type="component" value="Unassembled WGS sequence"/>
</dbReference>
<dbReference type="PANTHER" id="PTHR34605:SF4">
    <property type="entry name" value="DNA ADENINE METHYLTRANSFERASE"/>
    <property type="match status" value="1"/>
</dbReference>
<dbReference type="GO" id="GO:0003677">
    <property type="term" value="F:DNA binding"/>
    <property type="evidence" value="ECO:0007669"/>
    <property type="project" value="UniProtKB-KW"/>
</dbReference>
<dbReference type="PATRIC" id="fig|1234595.3.peg.2954"/>
<protein>
    <submittedName>
        <fullName evidence="5">Integrase-like protein</fullName>
    </submittedName>
</protein>
<gene>
    <name evidence="5" type="ORF">C725_2950</name>
</gene>
<dbReference type="Gene3D" id="1.10.150.130">
    <property type="match status" value="1"/>
</dbReference>
<dbReference type="InterPro" id="IPR010998">
    <property type="entry name" value="Integrase_recombinase_N"/>
</dbReference>
<evidence type="ECO:0000256" key="1">
    <source>
        <dbReference type="ARBA" id="ARBA00023125"/>
    </source>
</evidence>
<keyword evidence="6" id="KW-1185">Reference proteome</keyword>
<dbReference type="PANTHER" id="PTHR34605">
    <property type="entry name" value="PHAGE_INTEGRASE DOMAIN-CONTAINING PROTEIN"/>
    <property type="match status" value="1"/>
</dbReference>
<evidence type="ECO:0000256" key="2">
    <source>
        <dbReference type="ARBA" id="ARBA00023172"/>
    </source>
</evidence>
<accession>M2TJ49</accession>
<feature type="domain" description="Tyr recombinase" evidence="4">
    <location>
        <begin position="212"/>
        <end position="412"/>
    </location>
</feature>
<dbReference type="GO" id="GO:0006310">
    <property type="term" value="P:DNA recombination"/>
    <property type="evidence" value="ECO:0007669"/>
    <property type="project" value="UniProtKB-KW"/>
</dbReference>
<dbReference type="InterPro" id="IPR052925">
    <property type="entry name" value="Phage_Integrase-like_Recomb"/>
</dbReference>
<reference evidence="5 6" key="1">
    <citation type="journal article" date="2013" name="Genome Announc.">
        <title>Draft Genome Sequence of Strain JLT2015T, Belonging to the Family Sphingomonadaceae of the Alphaproteobacteria.</title>
        <authorList>
            <person name="Tang K."/>
            <person name="Liu K."/>
            <person name="Li S."/>
            <person name="Jiao N."/>
        </authorList>
    </citation>
    <scope>NUCLEOTIDE SEQUENCE [LARGE SCALE GENOMIC DNA]</scope>
    <source>
        <strain evidence="5 6">JLT2015</strain>
    </source>
</reference>
<dbReference type="InterPro" id="IPR013762">
    <property type="entry name" value="Integrase-like_cat_sf"/>
</dbReference>
<evidence type="ECO:0000313" key="5">
    <source>
        <dbReference type="EMBL" id="EMD81666.1"/>
    </source>
</evidence>
<organism evidence="5 6">
    <name type="scientific">Pacificimonas flava</name>
    <dbReference type="NCBI Taxonomy" id="1234595"/>
    <lineage>
        <taxon>Bacteria</taxon>
        <taxon>Pseudomonadati</taxon>
        <taxon>Pseudomonadota</taxon>
        <taxon>Alphaproteobacteria</taxon>
        <taxon>Sphingomonadales</taxon>
        <taxon>Sphingosinicellaceae</taxon>
        <taxon>Pacificimonas</taxon>
    </lineage>
</organism>
<dbReference type="Pfam" id="PF00589">
    <property type="entry name" value="Phage_integrase"/>
    <property type="match status" value="1"/>
</dbReference>
<feature type="compositionally biased region" description="Polar residues" evidence="3">
    <location>
        <begin position="8"/>
        <end position="19"/>
    </location>
</feature>
<comment type="caution">
    <text evidence="5">The sequence shown here is derived from an EMBL/GenBank/DDBJ whole genome shotgun (WGS) entry which is preliminary data.</text>
</comment>
<evidence type="ECO:0000259" key="4">
    <source>
        <dbReference type="PROSITE" id="PS51898"/>
    </source>
</evidence>
<sequence length="412" mass="44080">MAQRTKRSSSAPSTANVSDNGYGAANDGLTEGARPSSHGDRKPNRGERSSQTSHPTAMLVRTGSLPLRRRNDGRAPTPAVRLAHTLARAASDELPAVSALGLKAALETMAPASMLAAAADLDCWLDWCDAESRRAFPADPEDLVRYLRALGTDGKKPATLARRIASLATTHRLLGFDDNTLPTSTAMVRNALRANRRQGAAQRQAAPLRFGGEPAGVGGFTIAAMLDACASDPQGLRDAALLSVSYDAGLRVSELIAVAVDDVRPQPDGSGLLFLPRSKTDQEQLGAWASLSADTMRRLRSWRSEADVSEGPLFRRVGVDRRRAKANAAAEARWPEDAATVGRAKAGELVTYTIGERPLTRQGVTGIYRRIALSAAEQGLVDVPPDELDRAVKALSTHSLRVGRAQDLFYCW</sequence>
<dbReference type="Gene3D" id="1.10.443.10">
    <property type="entry name" value="Intergrase catalytic core"/>
    <property type="match status" value="1"/>
</dbReference>
<keyword evidence="1" id="KW-0238">DNA-binding</keyword>
<dbReference type="InterPro" id="IPR002104">
    <property type="entry name" value="Integrase_catalytic"/>
</dbReference>
<name>M2TJ49_9SPHN</name>
<dbReference type="SUPFAM" id="SSF56349">
    <property type="entry name" value="DNA breaking-rejoining enzymes"/>
    <property type="match status" value="1"/>
</dbReference>
<dbReference type="InterPro" id="IPR011010">
    <property type="entry name" value="DNA_brk_join_enz"/>
</dbReference>
<feature type="region of interest" description="Disordered" evidence="3">
    <location>
        <begin position="1"/>
        <end position="76"/>
    </location>
</feature>
<feature type="compositionally biased region" description="Basic and acidic residues" evidence="3">
    <location>
        <begin position="37"/>
        <end position="48"/>
    </location>
</feature>
<keyword evidence="2" id="KW-0233">DNA recombination</keyword>